<feature type="domain" description="E2F/DP family winged-helix DNA-binding" evidence="8">
    <location>
        <begin position="305"/>
        <end position="370"/>
    </location>
</feature>
<dbReference type="RefSeq" id="XP_019847786.2">
    <property type="nucleotide sequence ID" value="XM_019992227.3"/>
</dbReference>
<evidence type="ECO:0000313" key="11">
    <source>
        <dbReference type="RefSeq" id="XP_011211303.2"/>
    </source>
</evidence>
<evidence type="ECO:0000256" key="3">
    <source>
        <dbReference type="ARBA" id="ARBA00023125"/>
    </source>
</evidence>
<feature type="region of interest" description="Disordered" evidence="7">
    <location>
        <begin position="181"/>
        <end position="307"/>
    </location>
</feature>
<dbReference type="Gene3D" id="1.10.10.10">
    <property type="entry name" value="Winged helix-like DNA-binding domain superfamily/Winged helix DNA-binding domain"/>
    <property type="match status" value="1"/>
</dbReference>
<evidence type="ECO:0000256" key="1">
    <source>
        <dbReference type="ARBA" id="ARBA00010940"/>
    </source>
</evidence>
<feature type="compositionally biased region" description="Polar residues" evidence="7">
    <location>
        <begin position="286"/>
        <end position="295"/>
    </location>
</feature>
<dbReference type="Pfam" id="PF02319">
    <property type="entry name" value="WHD_E2F_TDP"/>
    <property type="match status" value="1"/>
</dbReference>
<evidence type="ECO:0000256" key="4">
    <source>
        <dbReference type="ARBA" id="ARBA00023163"/>
    </source>
</evidence>
<gene>
    <name evidence="10 11 12 13 14" type="primary">LOC105231605</name>
</gene>
<dbReference type="SUPFAM" id="SSF46785">
    <property type="entry name" value="Winged helix' DNA-binding domain"/>
    <property type="match status" value="1"/>
</dbReference>
<feature type="compositionally biased region" description="Low complexity" evidence="7">
    <location>
        <begin position="529"/>
        <end position="542"/>
    </location>
</feature>
<feature type="compositionally biased region" description="Low complexity" evidence="7">
    <location>
        <begin position="596"/>
        <end position="605"/>
    </location>
</feature>
<evidence type="ECO:0000313" key="13">
    <source>
        <dbReference type="RefSeq" id="XP_019847786.2"/>
    </source>
</evidence>
<dbReference type="SUPFAM" id="SSF144074">
    <property type="entry name" value="E2F-DP heterodimerization region"/>
    <property type="match status" value="1"/>
</dbReference>
<sequence length="867" mass="92788">MPKYFIATAATTAAATSAANTAYNNNNGGSSNNNNNGTSQMVIKSAVRQLSYDLVSTSGKNTTKRNSNTAFVTTSSSGSSSPVSIMMQGGEHHQRQLKTQVISSAASAPTGTHLLDHGYGVTMKLQPSTSASTSTSTAAGTTAAAATTTTTTASTHFTGKYTSTVATRNPSDSTPHITEYYKQVKRRNPTPVSEQSSHPKKQAKHQYASDDFSSNVVVVQQQPPRSQQYQHKSSKQQVLVRTNTQTQRVALSAPGSTLQFAAPSPQPQRPPSSASSTSSSIAYKSGTPSSASSLPASKRTPEGNRADTSLGILTKKFVDLLQGSPDGVVDLNDASTKLLVQKRRIYDITNVLEGIGILEKKSKNNIQWKCGNSLVSSDRTREMQLENERLEQKENQLNMLIDQIREELSSEISNNNQLAYVTHTDLKSVDLFKDQIIIVIKAPPEAKLVLPDTLCPREIYVKAENNGEINVFLCHDNSPENSPTFSSPAAPPYRQQPHQFNDPLFNNISRLTPSLDDDKRMRLGLPPLSASNATTTTSTGNTYPDSAAPIVRSAQRNLNKSIEDAARQIAAGPANGAGVDGATDYNCDIVGNYHTQQQSSSSSHSVAHDGNDYTIQPTLTRPVLTQAEAERIYEQDFDCEMFGKRKMNAAYGVAGSQRQQQQQQQQNSDSSNHNTLNSCSNNRKAGLKNDVSMVNSAIEEHKAAVAAAATSVTAVSAAKTTVMGTAETVPPSAVNNSREAADDETAAVTTSVVSSSSMAITHNTKTSMFGGAGGAVNASRHSSSDSGDISRLDSHLAHMVDSNGGTGVRNALISNSLNLLSPPPLSGVQNYFDDLPPFLPIEPPLDVDYNFSLDQTEGLIELFNDFA</sequence>
<dbReference type="RefSeq" id="XP_019847787.2">
    <property type="nucleotide sequence ID" value="XM_019992228.3"/>
</dbReference>
<evidence type="ECO:0000313" key="12">
    <source>
        <dbReference type="RefSeq" id="XP_011211304.2"/>
    </source>
</evidence>
<dbReference type="Proteomes" id="UP001652620">
    <property type="component" value="Chromosome 2"/>
</dbReference>
<proteinExistence type="inferred from homology"/>
<feature type="region of interest" description="Disordered" evidence="7">
    <location>
        <begin position="652"/>
        <end position="685"/>
    </location>
</feature>
<dbReference type="PANTHER" id="PTHR12081">
    <property type="entry name" value="TRANSCRIPTION FACTOR E2F"/>
    <property type="match status" value="1"/>
</dbReference>
<dbReference type="InterPro" id="IPR036390">
    <property type="entry name" value="WH_DNA-bd_sf"/>
</dbReference>
<keyword evidence="2 5" id="KW-0805">Transcription regulation</keyword>
<accession>A0A6J0RMR4</accession>
<name>A0A6J0RMR4_BACDO</name>
<evidence type="ECO:0000313" key="10">
    <source>
        <dbReference type="RefSeq" id="XP_011211302.2"/>
    </source>
</evidence>
<dbReference type="InterPro" id="IPR015633">
    <property type="entry name" value="E2F"/>
</dbReference>
<dbReference type="InterPro" id="IPR037241">
    <property type="entry name" value="E2F-DP_heterodim"/>
</dbReference>
<evidence type="ECO:0000259" key="8">
    <source>
        <dbReference type="SMART" id="SM01372"/>
    </source>
</evidence>
<feature type="compositionally biased region" description="Low complexity" evidence="7">
    <location>
        <begin position="271"/>
        <end position="280"/>
    </location>
</feature>
<evidence type="ECO:0000256" key="7">
    <source>
        <dbReference type="SAM" id="MobiDB-lite"/>
    </source>
</evidence>
<dbReference type="RefSeq" id="XP_011211304.2">
    <property type="nucleotide sequence ID" value="XM_011213002.4"/>
</dbReference>
<keyword evidence="9" id="KW-1185">Reference proteome</keyword>
<feature type="region of interest" description="Disordered" evidence="7">
    <location>
        <begin position="57"/>
        <end position="82"/>
    </location>
</feature>
<feature type="region of interest" description="Disordered" evidence="7">
    <location>
        <begin position="526"/>
        <end position="547"/>
    </location>
</feature>
<keyword evidence="3 5" id="KW-0238">DNA-binding</keyword>
<feature type="compositionally biased region" description="Polar residues" evidence="7">
    <location>
        <begin position="239"/>
        <end position="258"/>
    </location>
</feature>
<dbReference type="InterPro" id="IPR036388">
    <property type="entry name" value="WH-like_DNA-bd_sf"/>
</dbReference>
<evidence type="ECO:0000313" key="14">
    <source>
        <dbReference type="RefSeq" id="XP_019847787.2"/>
    </source>
</evidence>
<dbReference type="Pfam" id="PF16421">
    <property type="entry name" value="E2F_CC-MB"/>
    <property type="match status" value="1"/>
</dbReference>
<reference evidence="9 10" key="1">
    <citation type="submission" date="2025-05" db="UniProtKB">
        <authorList>
            <consortium name="RefSeq"/>
        </authorList>
    </citation>
    <scope>NUCLEOTIDE SEQUENCE [LARGE SCALE GENOMIC DNA]</scope>
    <source>
        <tissue evidence="10 11">Adult</tissue>
    </source>
</reference>
<organism evidence="9 13">
    <name type="scientific">Bactrocera dorsalis</name>
    <name type="common">Oriental fruit fly</name>
    <name type="synonym">Dacus dorsalis</name>
    <dbReference type="NCBI Taxonomy" id="27457"/>
    <lineage>
        <taxon>Eukaryota</taxon>
        <taxon>Metazoa</taxon>
        <taxon>Ecdysozoa</taxon>
        <taxon>Arthropoda</taxon>
        <taxon>Hexapoda</taxon>
        <taxon>Insecta</taxon>
        <taxon>Pterygota</taxon>
        <taxon>Neoptera</taxon>
        <taxon>Endopterygota</taxon>
        <taxon>Diptera</taxon>
        <taxon>Brachycera</taxon>
        <taxon>Muscomorpha</taxon>
        <taxon>Tephritoidea</taxon>
        <taxon>Tephritidae</taxon>
        <taxon>Bactrocera</taxon>
        <taxon>Bactrocera</taxon>
    </lineage>
</organism>
<dbReference type="SMART" id="SM01372">
    <property type="entry name" value="E2F_TDP"/>
    <property type="match status" value="1"/>
</dbReference>
<keyword evidence="6" id="KW-0175">Coiled coil</keyword>
<dbReference type="InterPro" id="IPR032198">
    <property type="entry name" value="E2F_CC-MB"/>
</dbReference>
<keyword evidence="4 5" id="KW-0804">Transcription</keyword>
<keyword evidence="5" id="KW-0539">Nucleus</keyword>
<dbReference type="RefSeq" id="XP_011211303.2">
    <property type="nucleotide sequence ID" value="XM_011213001.4"/>
</dbReference>
<comment type="similarity">
    <text evidence="1 5">Belongs to the E2F/DP family.</text>
</comment>
<feature type="compositionally biased region" description="Polar residues" evidence="7">
    <location>
        <begin position="667"/>
        <end position="683"/>
    </location>
</feature>
<feature type="compositionally biased region" description="Polar residues" evidence="7">
    <location>
        <begin position="57"/>
        <end position="74"/>
    </location>
</feature>
<dbReference type="Gene3D" id="6.10.250.540">
    <property type="match status" value="1"/>
</dbReference>
<protein>
    <submittedName>
        <fullName evidence="10 11">Transcription factor E2f1</fullName>
    </submittedName>
</protein>
<feature type="coiled-coil region" evidence="6">
    <location>
        <begin position="380"/>
        <end position="410"/>
    </location>
</feature>
<evidence type="ECO:0000256" key="5">
    <source>
        <dbReference type="RuleBase" id="RU003796"/>
    </source>
</evidence>
<feature type="region of interest" description="Disordered" evidence="7">
    <location>
        <begin position="596"/>
        <end position="619"/>
    </location>
</feature>
<comment type="subcellular location">
    <subcellularLocation>
        <location evidence="5">Nucleus</location>
    </subcellularLocation>
</comment>
<dbReference type="GeneID" id="105231605"/>
<dbReference type="RefSeq" id="XP_011211302.2">
    <property type="nucleotide sequence ID" value="XM_011213000.4"/>
</dbReference>
<dbReference type="PANTHER" id="PTHR12081:SF18">
    <property type="entry name" value="TRANSCRIPTION FACTOR E2F2-RELATED"/>
    <property type="match status" value="1"/>
</dbReference>
<dbReference type="OrthoDB" id="1743261at2759"/>
<dbReference type="CDD" id="cd14660">
    <property type="entry name" value="E2F_DD"/>
    <property type="match status" value="1"/>
</dbReference>
<dbReference type="InterPro" id="IPR003316">
    <property type="entry name" value="E2F_WHTH_DNA-bd_dom"/>
</dbReference>
<evidence type="ECO:0000256" key="2">
    <source>
        <dbReference type="ARBA" id="ARBA00023015"/>
    </source>
</evidence>
<feature type="compositionally biased region" description="Low complexity" evidence="7">
    <location>
        <begin position="657"/>
        <end position="666"/>
    </location>
</feature>
<feature type="compositionally biased region" description="Low complexity" evidence="7">
    <location>
        <begin position="216"/>
        <end position="237"/>
    </location>
</feature>
<evidence type="ECO:0000313" key="9">
    <source>
        <dbReference type="Proteomes" id="UP001652620"/>
    </source>
</evidence>
<evidence type="ECO:0000256" key="6">
    <source>
        <dbReference type="SAM" id="Coils"/>
    </source>
</evidence>